<comment type="caution">
    <text evidence="2">The sequence shown here is derived from an EMBL/GenBank/DDBJ whole genome shotgun (WGS) entry which is preliminary data.</text>
</comment>
<reference evidence="2" key="1">
    <citation type="submission" date="2013-12" db="EMBL/GenBank/DDBJ databases">
        <title>A Varibaculum cambriense genome reconstructed from a premature infant gut community with otherwise low bacterial novelty that shifts toward anaerobic metabolism during the third week of life.</title>
        <authorList>
            <person name="Brown C.T."/>
            <person name="Sharon I."/>
            <person name="Thomas B.C."/>
            <person name="Castelle C.J."/>
            <person name="Morowitz M.J."/>
            <person name="Banfield J.F."/>
        </authorList>
    </citation>
    <scope>NUCLEOTIDE SEQUENCE</scope>
</reference>
<organism evidence="2">
    <name type="scientific">human gut metagenome</name>
    <dbReference type="NCBI Taxonomy" id="408170"/>
    <lineage>
        <taxon>unclassified sequences</taxon>
        <taxon>metagenomes</taxon>
        <taxon>organismal metagenomes</taxon>
    </lineage>
</organism>
<gene>
    <name evidence="2" type="ORF">Q604_UNBC17857G0001</name>
</gene>
<feature type="non-terminal residue" evidence="2">
    <location>
        <position position="1"/>
    </location>
</feature>
<keyword evidence="1" id="KW-1133">Transmembrane helix</keyword>
<dbReference type="EMBL" id="AZMM01017857">
    <property type="protein sequence ID" value="ETJ25317.1"/>
    <property type="molecule type" value="Genomic_DNA"/>
</dbReference>
<feature type="transmembrane region" description="Helical" evidence="1">
    <location>
        <begin position="52"/>
        <end position="71"/>
    </location>
</feature>
<accession>W1X4I9</accession>
<proteinExistence type="predicted"/>
<keyword evidence="1" id="KW-0812">Transmembrane</keyword>
<dbReference type="AlphaFoldDB" id="W1X4I9"/>
<evidence type="ECO:0000256" key="1">
    <source>
        <dbReference type="SAM" id="Phobius"/>
    </source>
</evidence>
<sequence length="91" mass="10169">KVEYTVLYLAREEGLIINSVNYTQKFTSNIDLNQDEHKVICGLSIPTLITDFPVNSISLFALILFIVSVFFKTSTSSFPSISLTNSNSFVL</sequence>
<keyword evidence="1" id="KW-0472">Membrane</keyword>
<name>W1X4I9_9ZZZZ</name>
<protein>
    <submittedName>
        <fullName evidence="2">LysM protein</fullName>
    </submittedName>
</protein>
<evidence type="ECO:0000313" key="2">
    <source>
        <dbReference type="EMBL" id="ETJ25317.1"/>
    </source>
</evidence>